<feature type="compositionally biased region" description="Acidic residues" evidence="1">
    <location>
        <begin position="66"/>
        <end position="77"/>
    </location>
</feature>
<gene>
    <name evidence="2" type="ORF">METZ01_LOCUS199595</name>
</gene>
<feature type="compositionally biased region" description="Basic and acidic residues" evidence="1">
    <location>
        <begin position="81"/>
        <end position="90"/>
    </location>
</feature>
<dbReference type="EMBL" id="UINC01043136">
    <property type="protein sequence ID" value="SVB46741.1"/>
    <property type="molecule type" value="Genomic_DNA"/>
</dbReference>
<sequence length="90" mass="10061">MASEEMEEVRKDIEDIKQSVGGLLIMFRHMAAELGDFAHNLSELGSQMMTRMGLVWESLGGKVEEETAPDSDEDEGAEIIHFPHTDHDTT</sequence>
<organism evidence="2">
    <name type="scientific">marine metagenome</name>
    <dbReference type="NCBI Taxonomy" id="408172"/>
    <lineage>
        <taxon>unclassified sequences</taxon>
        <taxon>metagenomes</taxon>
        <taxon>ecological metagenomes</taxon>
    </lineage>
</organism>
<evidence type="ECO:0000256" key="1">
    <source>
        <dbReference type="SAM" id="MobiDB-lite"/>
    </source>
</evidence>
<feature type="region of interest" description="Disordered" evidence="1">
    <location>
        <begin position="64"/>
        <end position="90"/>
    </location>
</feature>
<proteinExistence type="predicted"/>
<reference evidence="2" key="1">
    <citation type="submission" date="2018-05" db="EMBL/GenBank/DDBJ databases">
        <authorList>
            <person name="Lanie J.A."/>
            <person name="Ng W.-L."/>
            <person name="Kazmierczak K.M."/>
            <person name="Andrzejewski T.M."/>
            <person name="Davidsen T.M."/>
            <person name="Wayne K.J."/>
            <person name="Tettelin H."/>
            <person name="Glass J.I."/>
            <person name="Rusch D."/>
            <person name="Podicherti R."/>
            <person name="Tsui H.-C.T."/>
            <person name="Winkler M.E."/>
        </authorList>
    </citation>
    <scope>NUCLEOTIDE SEQUENCE</scope>
</reference>
<evidence type="ECO:0000313" key="2">
    <source>
        <dbReference type="EMBL" id="SVB46741.1"/>
    </source>
</evidence>
<accession>A0A382E9S8</accession>
<dbReference type="AlphaFoldDB" id="A0A382E9S8"/>
<protein>
    <submittedName>
        <fullName evidence="2">Uncharacterized protein</fullName>
    </submittedName>
</protein>
<name>A0A382E9S8_9ZZZZ</name>